<dbReference type="Proteomes" id="UP000679749">
    <property type="component" value="Unassembled WGS sequence"/>
</dbReference>
<organism evidence="2 3">
    <name type="scientific">Neobacillus rhizophilus</name>
    <dbReference type="NCBI Taxonomy" id="2833579"/>
    <lineage>
        <taxon>Bacteria</taxon>
        <taxon>Bacillati</taxon>
        <taxon>Bacillota</taxon>
        <taxon>Bacilli</taxon>
        <taxon>Bacillales</taxon>
        <taxon>Bacillaceae</taxon>
        <taxon>Neobacillus</taxon>
    </lineage>
</organism>
<evidence type="ECO:0000313" key="3">
    <source>
        <dbReference type="Proteomes" id="UP000679749"/>
    </source>
</evidence>
<dbReference type="NCBIfam" id="NF041013">
    <property type="entry name" value="T4P_ComGE"/>
    <property type="match status" value="1"/>
</dbReference>
<evidence type="ECO:0000256" key="1">
    <source>
        <dbReference type="SAM" id="Phobius"/>
    </source>
</evidence>
<accession>A0A942UBG4</accession>
<dbReference type="InterPro" id="IPR053468">
    <property type="entry name" value="ComGE-like"/>
</dbReference>
<protein>
    <recommendedName>
        <fullName evidence="4">Type II secretion system protein</fullName>
    </recommendedName>
</protein>
<evidence type="ECO:0008006" key="4">
    <source>
        <dbReference type="Google" id="ProtNLM"/>
    </source>
</evidence>
<name>A0A942UBG4_9BACI</name>
<dbReference type="EMBL" id="JAGYPF010000005">
    <property type="protein sequence ID" value="MBS4215673.1"/>
    <property type="molecule type" value="Genomic_DNA"/>
</dbReference>
<keyword evidence="1" id="KW-0812">Transmembrane</keyword>
<gene>
    <name evidence="2" type="ORF">KHA99_24945</name>
</gene>
<keyword evidence="1" id="KW-1133">Transmembrane helix</keyword>
<keyword evidence="1" id="KW-0472">Membrane</keyword>
<keyword evidence="3" id="KW-1185">Reference proteome</keyword>
<feature type="transmembrane region" description="Helical" evidence="1">
    <location>
        <begin position="7"/>
        <end position="31"/>
    </location>
</feature>
<evidence type="ECO:0000313" key="2">
    <source>
        <dbReference type="EMBL" id="MBS4215673.1"/>
    </source>
</evidence>
<dbReference type="AlphaFoldDB" id="A0A942UBG4"/>
<comment type="caution">
    <text evidence="2">The sequence shown here is derived from an EMBL/GenBank/DDBJ whole genome shotgun (WGS) entry which is preliminary data.</text>
</comment>
<reference evidence="2" key="1">
    <citation type="submission" date="2021-05" db="EMBL/GenBank/DDBJ databases">
        <title>Novel Bacillus species.</title>
        <authorList>
            <person name="Liu G."/>
        </authorList>
    </citation>
    <scope>NUCLEOTIDE SEQUENCE</scope>
    <source>
        <strain evidence="2">FJAT-49825</strain>
    </source>
</reference>
<proteinExistence type="predicted"/>
<dbReference type="RefSeq" id="WP_213120189.1">
    <property type="nucleotide sequence ID" value="NZ_JAGYPF010000005.1"/>
</dbReference>
<sequence>MLQSNKGFFLLELLLSLSAMFLICLVFIPLVTDLRKQSVNLEIEKKMRQIMYEELEAKLIDNRTFANYTLVQNEIGYQIIWKDSFGQKEVCVKVEKTSLHLENEICGSLE</sequence>